<evidence type="ECO:0000313" key="3">
    <source>
        <dbReference type="Proteomes" id="UP000290567"/>
    </source>
</evidence>
<evidence type="ECO:0000313" key="2">
    <source>
        <dbReference type="EMBL" id="GCF95686.1"/>
    </source>
</evidence>
<keyword evidence="3" id="KW-1185">Reference proteome</keyword>
<keyword evidence="1" id="KW-1133">Transmembrane helix</keyword>
<dbReference type="RefSeq" id="WP_146624059.1">
    <property type="nucleotide sequence ID" value="NZ_BJCC01000036.1"/>
</dbReference>
<comment type="caution">
    <text evidence="2">The sequence shown here is derived from an EMBL/GenBank/DDBJ whole genome shotgun (WGS) entry which is preliminary data.</text>
</comment>
<dbReference type="OrthoDB" id="2058406at2"/>
<proteinExistence type="predicted"/>
<reference evidence="3" key="1">
    <citation type="submission" date="2019-02" db="EMBL/GenBank/DDBJ databases">
        <title>Draft genome sequence of Enterococcus sp. Gos25-1.</title>
        <authorList>
            <person name="Tanaka N."/>
            <person name="Shiwa Y."/>
            <person name="Fujita N."/>
        </authorList>
    </citation>
    <scope>NUCLEOTIDE SEQUENCE [LARGE SCALE GENOMIC DNA]</scope>
    <source>
        <strain evidence="3">Gos25-1</strain>
    </source>
</reference>
<keyword evidence="1" id="KW-0472">Membrane</keyword>
<protein>
    <recommendedName>
        <fullName evidence="4">Alternate signal-mediated exported protein</fullName>
    </recommendedName>
</protein>
<name>A0A4P5PCU8_9ENTE</name>
<gene>
    <name evidence="2" type="ORF">NRIC_35770</name>
</gene>
<dbReference type="AlphaFoldDB" id="A0A4P5PCU8"/>
<organism evidence="2 3">
    <name type="scientific">Enterococcus florum</name>
    <dbReference type="NCBI Taxonomy" id="2480627"/>
    <lineage>
        <taxon>Bacteria</taxon>
        <taxon>Bacillati</taxon>
        <taxon>Bacillota</taxon>
        <taxon>Bacilli</taxon>
        <taxon>Lactobacillales</taxon>
        <taxon>Enterococcaceae</taxon>
        <taxon>Enterococcus</taxon>
    </lineage>
</organism>
<evidence type="ECO:0008006" key="4">
    <source>
        <dbReference type="Google" id="ProtNLM"/>
    </source>
</evidence>
<keyword evidence="1" id="KW-0812">Transmembrane</keyword>
<dbReference type="EMBL" id="BJCC01000036">
    <property type="protein sequence ID" value="GCF95686.1"/>
    <property type="molecule type" value="Genomic_DNA"/>
</dbReference>
<dbReference type="Proteomes" id="UP000290567">
    <property type="component" value="Unassembled WGS sequence"/>
</dbReference>
<evidence type="ECO:0000256" key="1">
    <source>
        <dbReference type="SAM" id="Phobius"/>
    </source>
</evidence>
<feature type="transmembrane region" description="Helical" evidence="1">
    <location>
        <begin position="12"/>
        <end position="32"/>
    </location>
</feature>
<accession>A0A4P5PCU8</accession>
<sequence>MINRLKQKHKLLPLALVMMCVVAVIGGMWAYAAMTAKEEKRNTFQIGNLETDIVEVFDPEKGIELDKPVQKEVAVKNVGSNPQFVRVMVHPTIEHADGTVMPSTIGKVIHLDISNDWLAGGDGYYYYKDKLAPNAKTPDLFKTVKLDSGLSAEYKDAKLELQLKVEAVGTTKHTYRDTWWRGDNPTTGDLGTINTLLTSKAD</sequence>